<gene>
    <name evidence="1" type="ORF">SAMN05216552_101116</name>
</gene>
<dbReference type="SUPFAM" id="SSF55874">
    <property type="entry name" value="ATPase domain of HSP90 chaperone/DNA topoisomerase II/histidine kinase"/>
    <property type="match status" value="1"/>
</dbReference>
<evidence type="ECO:0000313" key="1">
    <source>
        <dbReference type="EMBL" id="SFU83153.1"/>
    </source>
</evidence>
<accession>A0A1I7JDG8</accession>
<dbReference type="AlphaFoldDB" id="A0A1I7JDG8"/>
<dbReference type="EMBL" id="FPBO01000011">
    <property type="protein sequence ID" value="SFU83153.1"/>
    <property type="molecule type" value="Genomic_DNA"/>
</dbReference>
<dbReference type="OrthoDB" id="9121563at2"/>
<protein>
    <recommendedName>
        <fullName evidence="3">Sensor histidine kinase</fullName>
    </recommendedName>
</protein>
<dbReference type="Gene3D" id="3.30.565.10">
    <property type="entry name" value="Histidine kinase-like ATPase, C-terminal domain"/>
    <property type="match status" value="1"/>
</dbReference>
<evidence type="ECO:0008006" key="3">
    <source>
        <dbReference type="Google" id="ProtNLM"/>
    </source>
</evidence>
<keyword evidence="2" id="KW-1185">Reference proteome</keyword>
<sequence length="65" mass="7050">MKPLRHLTAFDGGKPMSLRNSAKLGGGQGLGLFLTKRICERFGWSLTIDSTIAEGTLAQLRFVDA</sequence>
<dbReference type="InterPro" id="IPR036890">
    <property type="entry name" value="HATPase_C_sf"/>
</dbReference>
<dbReference type="STRING" id="1035707.SAMN05216552_101116"/>
<dbReference type="Proteomes" id="UP000199391">
    <property type="component" value="Unassembled WGS sequence"/>
</dbReference>
<dbReference type="RefSeq" id="WP_093556065.1">
    <property type="nucleotide sequence ID" value="NZ_FPBO01000011.1"/>
</dbReference>
<organism evidence="1 2">
    <name type="scientific">Pseudoduganella namucuonensis</name>
    <dbReference type="NCBI Taxonomy" id="1035707"/>
    <lineage>
        <taxon>Bacteria</taxon>
        <taxon>Pseudomonadati</taxon>
        <taxon>Pseudomonadota</taxon>
        <taxon>Betaproteobacteria</taxon>
        <taxon>Burkholderiales</taxon>
        <taxon>Oxalobacteraceae</taxon>
        <taxon>Telluria group</taxon>
        <taxon>Pseudoduganella</taxon>
    </lineage>
</organism>
<name>A0A1I7JDG8_9BURK</name>
<proteinExistence type="predicted"/>
<evidence type="ECO:0000313" key="2">
    <source>
        <dbReference type="Proteomes" id="UP000199391"/>
    </source>
</evidence>
<reference evidence="2" key="1">
    <citation type="submission" date="2016-10" db="EMBL/GenBank/DDBJ databases">
        <authorList>
            <person name="Varghese N."/>
            <person name="Submissions S."/>
        </authorList>
    </citation>
    <scope>NUCLEOTIDE SEQUENCE [LARGE SCALE GENOMIC DNA]</scope>
    <source>
        <strain evidence="2">CGMCC 1.11014</strain>
    </source>
</reference>